<keyword evidence="3" id="KW-0963">Cytoplasm</keyword>
<keyword evidence="5" id="KW-1185">Reference proteome</keyword>
<comment type="similarity">
    <text evidence="1 3">Belongs to the UreD family.</text>
</comment>
<evidence type="ECO:0000313" key="4">
    <source>
        <dbReference type="EMBL" id="CAG9176701.1"/>
    </source>
</evidence>
<evidence type="ECO:0000256" key="1">
    <source>
        <dbReference type="ARBA" id="ARBA00007177"/>
    </source>
</evidence>
<dbReference type="Proteomes" id="UP000706525">
    <property type="component" value="Unassembled WGS sequence"/>
</dbReference>
<dbReference type="RefSeq" id="WP_377741725.1">
    <property type="nucleotide sequence ID" value="NZ_CAJZAG010000007.1"/>
</dbReference>
<name>A0ABM8X9K7_9BURK</name>
<comment type="function">
    <text evidence="3">Required for maturation of urease via the functional incorporation of the urease nickel metallocenter.</text>
</comment>
<keyword evidence="3" id="KW-0996">Nickel insertion</keyword>
<evidence type="ECO:0000256" key="2">
    <source>
        <dbReference type="ARBA" id="ARBA00023186"/>
    </source>
</evidence>
<dbReference type="InterPro" id="IPR002669">
    <property type="entry name" value="UreD"/>
</dbReference>
<dbReference type="EMBL" id="CAJZAG010000007">
    <property type="protein sequence ID" value="CAG9176701.1"/>
    <property type="molecule type" value="Genomic_DNA"/>
</dbReference>
<accession>A0ABM8X9K7</accession>
<dbReference type="PANTHER" id="PTHR33643">
    <property type="entry name" value="UREASE ACCESSORY PROTEIN D"/>
    <property type="match status" value="1"/>
</dbReference>
<gene>
    <name evidence="3 4" type="primary">ureD</name>
    <name evidence="4" type="ORF">LMG32289_03610</name>
</gene>
<dbReference type="HAMAP" id="MF_01384">
    <property type="entry name" value="UreD"/>
    <property type="match status" value="1"/>
</dbReference>
<dbReference type="Pfam" id="PF01774">
    <property type="entry name" value="UreD"/>
    <property type="match status" value="1"/>
</dbReference>
<dbReference type="PANTHER" id="PTHR33643:SF1">
    <property type="entry name" value="UREASE ACCESSORY PROTEIN D"/>
    <property type="match status" value="1"/>
</dbReference>
<proteinExistence type="inferred from homology"/>
<evidence type="ECO:0000256" key="3">
    <source>
        <dbReference type="HAMAP-Rule" id="MF_01384"/>
    </source>
</evidence>
<protein>
    <recommendedName>
        <fullName evidence="3">Urease accessory protein UreD</fullName>
    </recommendedName>
</protein>
<evidence type="ECO:0000313" key="5">
    <source>
        <dbReference type="Proteomes" id="UP000706525"/>
    </source>
</evidence>
<comment type="subunit">
    <text evidence="3">UreD, UreF and UreG form a complex that acts as a GTP-hydrolysis-dependent molecular chaperone, activating the urease apoprotein by helping to assemble the nickel containing metallocenter of UreC. The UreE protein probably delivers the nickel.</text>
</comment>
<comment type="subcellular location">
    <subcellularLocation>
        <location evidence="3">Cytoplasm</location>
    </subcellularLocation>
</comment>
<comment type="caution">
    <text evidence="4">The sequence shown here is derived from an EMBL/GenBank/DDBJ whole genome shotgun (WGS) entry which is preliminary data.</text>
</comment>
<keyword evidence="2 3" id="KW-0143">Chaperone</keyword>
<sequence>MRHPDFPSSAVTSTVTSAVTSSSVPATWQANLRLRFSARAHGEGARTALVERRHKGPLLVQKPLYPEGDAICHAVVLHPPAGIAGGDQLEIDIAVEAGAHAVLTTPGATKWYKSLGREASQQVRITVADGAHVDWLPQENIVFDDARARIATDVRVARGGSAIGWDAVVLGRQASGERWSQGALWLDTRVGELDGASKPLWIEQSYVDADCALRTALPGMDGLPVLGTLWAIGEGATAELAEALAERLPYREDLRAGVTCMTSADQRMLLLRVLGQHIEPVRHLLIDCWTQLRAPIHGVPARPLRLWAT</sequence>
<organism evidence="4 5">
    <name type="scientific">Cupriavidus pampae</name>
    <dbReference type="NCBI Taxonomy" id="659251"/>
    <lineage>
        <taxon>Bacteria</taxon>
        <taxon>Pseudomonadati</taxon>
        <taxon>Pseudomonadota</taxon>
        <taxon>Betaproteobacteria</taxon>
        <taxon>Burkholderiales</taxon>
        <taxon>Burkholderiaceae</taxon>
        <taxon>Cupriavidus</taxon>
    </lineage>
</organism>
<reference evidence="4 5" key="1">
    <citation type="submission" date="2021-08" db="EMBL/GenBank/DDBJ databases">
        <authorList>
            <person name="Peeters C."/>
        </authorList>
    </citation>
    <scope>NUCLEOTIDE SEQUENCE [LARGE SCALE GENOMIC DNA]</scope>
    <source>
        <strain evidence="4 5">LMG 32289</strain>
    </source>
</reference>